<comment type="caution">
    <text evidence="2">The sequence shown here is derived from an EMBL/GenBank/DDBJ whole genome shotgun (WGS) entry which is preliminary data.</text>
</comment>
<keyword evidence="2" id="KW-0808">Transferase</keyword>
<dbReference type="GO" id="GO:0016740">
    <property type="term" value="F:transferase activity"/>
    <property type="evidence" value="ECO:0007669"/>
    <property type="project" value="UniProtKB-KW"/>
</dbReference>
<name>A0A431EJH2_CAMJU</name>
<dbReference type="EMBL" id="PRCE01000074">
    <property type="protein sequence ID" value="RTJ97760.1"/>
    <property type="molecule type" value="Genomic_DNA"/>
</dbReference>
<dbReference type="AlphaFoldDB" id="A0A431EJH2"/>
<protein>
    <submittedName>
        <fullName evidence="2">Sugar transferase</fullName>
    </submittedName>
</protein>
<dbReference type="RefSeq" id="WP_126214847.1">
    <property type="nucleotide sequence ID" value="NZ_PQZO01000006.1"/>
</dbReference>
<evidence type="ECO:0000313" key="3">
    <source>
        <dbReference type="Proteomes" id="UP000286791"/>
    </source>
</evidence>
<dbReference type="Proteomes" id="UP000286791">
    <property type="component" value="Unassembled WGS sequence"/>
</dbReference>
<organism evidence="2 3">
    <name type="scientific">Campylobacter jejuni</name>
    <dbReference type="NCBI Taxonomy" id="197"/>
    <lineage>
        <taxon>Bacteria</taxon>
        <taxon>Pseudomonadati</taxon>
        <taxon>Campylobacterota</taxon>
        <taxon>Epsilonproteobacteria</taxon>
        <taxon>Campylobacterales</taxon>
        <taxon>Campylobacteraceae</taxon>
        <taxon>Campylobacter</taxon>
    </lineage>
</organism>
<evidence type="ECO:0000259" key="1">
    <source>
        <dbReference type="Pfam" id="PF10111"/>
    </source>
</evidence>
<gene>
    <name evidence="2" type="ORF">C3H48_07465</name>
</gene>
<proteinExistence type="predicted"/>
<dbReference type="Pfam" id="PF10111">
    <property type="entry name" value="Glyco_tranf_2_2"/>
    <property type="match status" value="1"/>
</dbReference>
<accession>A0A431EJH2</accession>
<sequence>MPLLSVIIPFGLSKERIYIKDRVIQKACEFKSDDKVEYIFVEGYSSLENDLRHIIKENGHIYLKDESQKDFFSQGKCRNLGASFSNSDVVMFLDVDYYLSQQSLEYILDLINVKEIALKPNHILSLPVVFLNQNGSEFIGNQDKKIWDGLIKNDLISGKKEWIKFFAPSSTSSIVINKHKFLTLGGNDEQFIGHGYEDFDLLARILYSCIDLEQIPANLNYDARNWNFKNFKGFRAWFALLGYEASFHGIYLYHFHHDEPNQNGYMDNKHKNHQRFYKHISNIKSHSIKHLCDKSVYQYNVLFIHSKKILHSIKEILPYIGNIVCINEDNLISKSQKELESIITEKQIRKILLLNEYIKNKNLLDFFQKLDLEIVYFEKGILPESYLITSSKNKMLEFDKALYQDEITQARLYLKSLSKEDKSKILNFMVEKNIDKNDLDFFVNFLINDLYCFGKKEQEAIKFYKINLENKKIFFKDIQKSKYSLNSLIYKPFIYEISSFSFIKMFNKYIGLKFVQTKISHTKFYRLFQKFFYNPKAFFDDSKFFKKFKNAN</sequence>
<dbReference type="InterPro" id="IPR029044">
    <property type="entry name" value="Nucleotide-diphossugar_trans"/>
</dbReference>
<dbReference type="InterPro" id="IPR019290">
    <property type="entry name" value="GlycosylTrfase-like_prok"/>
</dbReference>
<feature type="domain" description="Glycosyltransferase 2-like prokaryotic type" evidence="1">
    <location>
        <begin position="5"/>
        <end position="280"/>
    </location>
</feature>
<reference evidence="2 3" key="1">
    <citation type="journal article" date="2019" name="Appl. Environ. Microbiol.">
        <title>Population genetics and characterization of Campylobacter jejuni isolates in western jackdaws and game birds in Finland.</title>
        <authorList>
            <person name="Kovanen S."/>
            <person name="Rossi M."/>
            <person name="Pohja-Mykra M."/>
            <person name="Nieminen T."/>
            <person name="Raunio-Saarnisto M."/>
            <person name="Sauvala M."/>
            <person name="Fredriksson-Ahomaa M."/>
            <person name="Hanninen M.L."/>
            <person name="Kivisto R."/>
        </authorList>
    </citation>
    <scope>NUCLEOTIDE SEQUENCE [LARGE SCALE GENOMIC DNA]</scope>
    <source>
        <strain evidence="2 3">CB304</strain>
    </source>
</reference>
<dbReference type="Gene3D" id="3.90.550.10">
    <property type="entry name" value="Spore Coat Polysaccharide Biosynthesis Protein SpsA, Chain A"/>
    <property type="match status" value="1"/>
</dbReference>
<dbReference type="SUPFAM" id="SSF53448">
    <property type="entry name" value="Nucleotide-diphospho-sugar transferases"/>
    <property type="match status" value="1"/>
</dbReference>
<evidence type="ECO:0000313" key="2">
    <source>
        <dbReference type="EMBL" id="RTJ97760.1"/>
    </source>
</evidence>